<feature type="transmembrane region" description="Helical" evidence="10">
    <location>
        <begin position="790"/>
        <end position="813"/>
    </location>
</feature>
<dbReference type="CDD" id="cd15047">
    <property type="entry name" value="7tmC_GABA-B-like"/>
    <property type="match status" value="1"/>
</dbReference>
<dbReference type="PROSITE" id="PS50259">
    <property type="entry name" value="G_PROTEIN_RECEP_F3_4"/>
    <property type="match status" value="1"/>
</dbReference>
<evidence type="ECO:0000259" key="11">
    <source>
        <dbReference type="PROSITE" id="PS50259"/>
    </source>
</evidence>
<name>A0A8K1CJP2_PYTOL</name>
<dbReference type="EMBL" id="SPLM01000072">
    <property type="protein sequence ID" value="TMW63462.1"/>
    <property type="molecule type" value="Genomic_DNA"/>
</dbReference>
<feature type="transmembrane region" description="Helical" evidence="10">
    <location>
        <begin position="632"/>
        <end position="655"/>
    </location>
</feature>
<keyword evidence="5 10" id="KW-0472">Membrane</keyword>
<dbReference type="Pfam" id="PF00003">
    <property type="entry name" value="7tm_3"/>
    <property type="match status" value="1"/>
</dbReference>
<feature type="transmembrane region" description="Helical" evidence="10">
    <location>
        <begin position="701"/>
        <end position="719"/>
    </location>
</feature>
<reference evidence="12" key="1">
    <citation type="submission" date="2019-03" db="EMBL/GenBank/DDBJ databases">
        <title>Long read genome sequence of the mycoparasitic Pythium oligandrum ATCC 38472 isolated from sugarbeet rhizosphere.</title>
        <authorList>
            <person name="Gaulin E."/>
        </authorList>
    </citation>
    <scope>NUCLEOTIDE SEQUENCE</scope>
    <source>
        <strain evidence="12">ATCC 38472_TT</strain>
    </source>
</reference>
<evidence type="ECO:0000256" key="6">
    <source>
        <dbReference type="ARBA" id="ARBA00023170"/>
    </source>
</evidence>
<evidence type="ECO:0000256" key="1">
    <source>
        <dbReference type="ARBA" id="ARBA00004141"/>
    </source>
</evidence>
<proteinExistence type="predicted"/>
<keyword evidence="2 10" id="KW-0812">Transmembrane</keyword>
<feature type="transmembrane region" description="Helical" evidence="10">
    <location>
        <begin position="739"/>
        <end position="761"/>
    </location>
</feature>
<accession>A0A8K1CJP2</accession>
<gene>
    <name evidence="12" type="ORF">Poli38472_002403</name>
</gene>
<evidence type="ECO:0000256" key="5">
    <source>
        <dbReference type="ARBA" id="ARBA00023136"/>
    </source>
</evidence>
<feature type="transmembrane region" description="Helical" evidence="10">
    <location>
        <begin position="825"/>
        <end position="847"/>
    </location>
</feature>
<sequence length="982" mass="109566">MKLSHSYSVDNMLPCLVALWRLVMIAPSLVTHSVDSVVAPNHFLGTCLTQEWALETGATLNIDISDRNADGQLEHPFLHKALPQRRFRVEDPRTSSRKTYTAADIPDGAVIYGVGATVDATTGSLTSRGTVNGSLILELSGWSTHSLATLVFSIIAYEVYGYPVSHYSISDTLTTAQRMSSVFTGKTTPTHANLEVWVAGIEAELHKYVNESLPVGGIGYFGRSGLYTTVDFIQSSLQKTPPLFANFYKGYEVNEDLITAVPVSGLQTSKFFPPDKIYCEDDSYGCRGNCSMTHACKLREDQHGECAVVVMMYDYFDPGYLQAVMSNINIPAYFCFLGYDGVQNFVLDAQKNSRPVLFYHYEPDLFHVTYPGLFDRVFLPRSVPERVVLATGKFGENGYGGKTNNPVDVDFPVTTLTKYAAAVLQNDRLLGRFVTQYVLSELHINDLLRKYLSASKSGPNGEPAEEDPTFHAACSWLKENYEVWRLWLDRLPLCDFHSHMTYEISGCNNTDQRTITFAWRLPSPEDHSLPYECDGGMFSLPASIQTSRSCEWLLEDDSRWTPWIDDKPVCDSTFFTYRIADCDSSANRIVKYWWRLPNPNNTSQSLECRDGDSLPEDVSIDCDYMPYMSPGFVGITATAGLLMVIIVVCIVFVFVNRNAPIIKRSQYEFLLTMLVGGVLTCVAAILYAGEPNAALCVARPLVLSGGFTSIFGSLLVKSLRVYRVFMRSAFKKKTVSAGLMFKLFLGMHSIDVVIIGIWYIVDKPTPHITMNIASEFLGEVDLITCESRSVIFTAVLFFWKAVVLLVGLYLSFLIRKISADFQESLWIFASCLVVLVACVLLLPLAYMVQLSAVIFYLFLSVILLICTAVVMGLMIIPKLKKMRVADVNSSSGKSLPSLRSRKTTNVSQVSRAEFDRVETERDEDEPKRSSTVAELRKPSEVDESKKVMPGPRRPTVTNILPFVPDDQPASKTSSSQHEVVPR</sequence>
<organism evidence="12 13">
    <name type="scientific">Pythium oligandrum</name>
    <name type="common">Mycoparasitic fungus</name>
    <dbReference type="NCBI Taxonomy" id="41045"/>
    <lineage>
        <taxon>Eukaryota</taxon>
        <taxon>Sar</taxon>
        <taxon>Stramenopiles</taxon>
        <taxon>Oomycota</taxon>
        <taxon>Peronosporomycetes</taxon>
        <taxon>Pythiales</taxon>
        <taxon>Pythiaceae</taxon>
        <taxon>Pythium</taxon>
    </lineage>
</organism>
<keyword evidence="3 10" id="KW-1133">Transmembrane helix</keyword>
<keyword evidence="13" id="KW-1185">Reference proteome</keyword>
<dbReference type="AlphaFoldDB" id="A0A8K1CJP2"/>
<evidence type="ECO:0000256" key="4">
    <source>
        <dbReference type="ARBA" id="ARBA00023040"/>
    </source>
</evidence>
<comment type="caution">
    <text evidence="12">The sequence shown here is derived from an EMBL/GenBank/DDBJ whole genome shotgun (WGS) entry which is preliminary data.</text>
</comment>
<feature type="transmembrane region" description="Helical" evidence="10">
    <location>
        <begin position="853"/>
        <end position="876"/>
    </location>
</feature>
<dbReference type="PANTHER" id="PTHR10519">
    <property type="entry name" value="GABA-B RECEPTOR"/>
    <property type="match status" value="1"/>
</dbReference>
<keyword evidence="4" id="KW-0297">G-protein coupled receptor</keyword>
<evidence type="ECO:0000256" key="3">
    <source>
        <dbReference type="ARBA" id="ARBA00022989"/>
    </source>
</evidence>
<keyword evidence="6" id="KW-0675">Receptor</keyword>
<dbReference type="PANTHER" id="PTHR10519:SF20">
    <property type="entry name" value="G-PROTEIN COUPLED RECEPTOR 156-RELATED"/>
    <property type="match status" value="1"/>
</dbReference>
<feature type="compositionally biased region" description="Low complexity" evidence="9">
    <location>
        <begin position="889"/>
        <end position="898"/>
    </location>
</feature>
<keyword evidence="8" id="KW-0807">Transducer</keyword>
<feature type="transmembrane region" description="Helical" evidence="10">
    <location>
        <begin position="667"/>
        <end position="689"/>
    </location>
</feature>
<dbReference type="GO" id="GO:0004965">
    <property type="term" value="F:G protein-coupled GABA receptor activity"/>
    <property type="evidence" value="ECO:0007669"/>
    <property type="project" value="InterPro"/>
</dbReference>
<evidence type="ECO:0000313" key="12">
    <source>
        <dbReference type="EMBL" id="TMW63462.1"/>
    </source>
</evidence>
<evidence type="ECO:0000256" key="8">
    <source>
        <dbReference type="ARBA" id="ARBA00023224"/>
    </source>
</evidence>
<dbReference type="InterPro" id="IPR017978">
    <property type="entry name" value="GPCR_3_C"/>
</dbReference>
<dbReference type="PRINTS" id="PR00248">
    <property type="entry name" value="GPCRMGR"/>
</dbReference>
<evidence type="ECO:0000256" key="10">
    <source>
        <dbReference type="SAM" id="Phobius"/>
    </source>
</evidence>
<protein>
    <recommendedName>
        <fullName evidence="11">G-protein coupled receptors family 3 profile domain-containing protein</fullName>
    </recommendedName>
</protein>
<dbReference type="OrthoDB" id="2150267at2759"/>
<evidence type="ECO:0000313" key="13">
    <source>
        <dbReference type="Proteomes" id="UP000794436"/>
    </source>
</evidence>
<feature type="compositionally biased region" description="Basic and acidic residues" evidence="9">
    <location>
        <begin position="912"/>
        <end position="946"/>
    </location>
</feature>
<feature type="domain" description="G-protein coupled receptors family 3 profile" evidence="11">
    <location>
        <begin position="631"/>
        <end position="879"/>
    </location>
</feature>
<evidence type="ECO:0000256" key="7">
    <source>
        <dbReference type="ARBA" id="ARBA00023180"/>
    </source>
</evidence>
<keyword evidence="7" id="KW-0325">Glycoprotein</keyword>
<evidence type="ECO:0000256" key="9">
    <source>
        <dbReference type="SAM" id="MobiDB-lite"/>
    </source>
</evidence>
<dbReference type="InterPro" id="IPR000337">
    <property type="entry name" value="GPCR_3"/>
</dbReference>
<comment type="subcellular location">
    <subcellularLocation>
        <location evidence="1">Membrane</location>
        <topology evidence="1">Multi-pass membrane protein</topology>
    </subcellularLocation>
</comment>
<dbReference type="InterPro" id="IPR002455">
    <property type="entry name" value="GPCR3_GABA-B"/>
</dbReference>
<feature type="compositionally biased region" description="Polar residues" evidence="9">
    <location>
        <begin position="969"/>
        <end position="982"/>
    </location>
</feature>
<dbReference type="Proteomes" id="UP000794436">
    <property type="component" value="Unassembled WGS sequence"/>
</dbReference>
<evidence type="ECO:0000256" key="2">
    <source>
        <dbReference type="ARBA" id="ARBA00022692"/>
    </source>
</evidence>
<dbReference type="GO" id="GO:0038039">
    <property type="term" value="C:G protein-coupled receptor heterodimeric complex"/>
    <property type="evidence" value="ECO:0007669"/>
    <property type="project" value="TreeGrafter"/>
</dbReference>
<feature type="region of interest" description="Disordered" evidence="9">
    <location>
        <begin position="889"/>
        <end position="982"/>
    </location>
</feature>